<dbReference type="EMBL" id="JAGFBR010000003">
    <property type="protein sequence ID" value="KAH0468967.1"/>
    <property type="molecule type" value="Genomic_DNA"/>
</dbReference>
<sequence>MYVIATNANTAGKPSNSKPAAHPAISPSAEMLHSDGESISRSEVTSMYSPGTAHFHATEHLRPSLHHHHRSSMIIDDSTRFSLSCGGTAVDGCCNFLKI</sequence>
<organism evidence="2 3">
    <name type="scientific">Dendrobium chrysotoxum</name>
    <name type="common">Orchid</name>
    <dbReference type="NCBI Taxonomy" id="161865"/>
    <lineage>
        <taxon>Eukaryota</taxon>
        <taxon>Viridiplantae</taxon>
        <taxon>Streptophyta</taxon>
        <taxon>Embryophyta</taxon>
        <taxon>Tracheophyta</taxon>
        <taxon>Spermatophyta</taxon>
        <taxon>Magnoliopsida</taxon>
        <taxon>Liliopsida</taxon>
        <taxon>Asparagales</taxon>
        <taxon>Orchidaceae</taxon>
        <taxon>Epidendroideae</taxon>
        <taxon>Malaxideae</taxon>
        <taxon>Dendrobiinae</taxon>
        <taxon>Dendrobium</taxon>
    </lineage>
</organism>
<accession>A0AAV7HKN8</accession>
<proteinExistence type="predicted"/>
<reference evidence="2 3" key="1">
    <citation type="journal article" date="2021" name="Hortic Res">
        <title>Chromosome-scale assembly of the Dendrobium chrysotoxum genome enhances the understanding of orchid evolution.</title>
        <authorList>
            <person name="Zhang Y."/>
            <person name="Zhang G.Q."/>
            <person name="Zhang D."/>
            <person name="Liu X.D."/>
            <person name="Xu X.Y."/>
            <person name="Sun W.H."/>
            <person name="Yu X."/>
            <person name="Zhu X."/>
            <person name="Wang Z.W."/>
            <person name="Zhao X."/>
            <person name="Zhong W.Y."/>
            <person name="Chen H."/>
            <person name="Yin W.L."/>
            <person name="Huang T."/>
            <person name="Niu S.C."/>
            <person name="Liu Z.J."/>
        </authorList>
    </citation>
    <scope>NUCLEOTIDE SEQUENCE [LARGE SCALE GENOMIC DNA]</scope>
    <source>
        <strain evidence="2">Lindl</strain>
    </source>
</reference>
<evidence type="ECO:0000313" key="2">
    <source>
        <dbReference type="EMBL" id="KAH0468967.1"/>
    </source>
</evidence>
<gene>
    <name evidence="2" type="ORF">IEQ34_002199</name>
</gene>
<dbReference type="AlphaFoldDB" id="A0AAV7HKN8"/>
<feature type="compositionally biased region" description="Polar residues" evidence="1">
    <location>
        <begin position="1"/>
        <end position="18"/>
    </location>
</feature>
<feature type="region of interest" description="Disordered" evidence="1">
    <location>
        <begin position="1"/>
        <end position="25"/>
    </location>
</feature>
<evidence type="ECO:0000256" key="1">
    <source>
        <dbReference type="SAM" id="MobiDB-lite"/>
    </source>
</evidence>
<protein>
    <submittedName>
        <fullName evidence="2">Uncharacterized protein</fullName>
    </submittedName>
</protein>
<evidence type="ECO:0000313" key="3">
    <source>
        <dbReference type="Proteomes" id="UP000775213"/>
    </source>
</evidence>
<name>A0AAV7HKN8_DENCH</name>
<keyword evidence="3" id="KW-1185">Reference proteome</keyword>
<comment type="caution">
    <text evidence="2">The sequence shown here is derived from an EMBL/GenBank/DDBJ whole genome shotgun (WGS) entry which is preliminary data.</text>
</comment>
<dbReference type="Proteomes" id="UP000775213">
    <property type="component" value="Unassembled WGS sequence"/>
</dbReference>